<protein>
    <submittedName>
        <fullName evidence="2">Uncharacterized protein</fullName>
    </submittedName>
</protein>
<dbReference type="AlphaFoldDB" id="A0A4Y2RH72"/>
<organism evidence="2 3">
    <name type="scientific">Araneus ventricosus</name>
    <name type="common">Orbweaver spider</name>
    <name type="synonym">Epeira ventricosa</name>
    <dbReference type="NCBI Taxonomy" id="182803"/>
    <lineage>
        <taxon>Eukaryota</taxon>
        <taxon>Metazoa</taxon>
        <taxon>Ecdysozoa</taxon>
        <taxon>Arthropoda</taxon>
        <taxon>Chelicerata</taxon>
        <taxon>Arachnida</taxon>
        <taxon>Araneae</taxon>
        <taxon>Araneomorphae</taxon>
        <taxon>Entelegynae</taxon>
        <taxon>Araneoidea</taxon>
        <taxon>Araneidae</taxon>
        <taxon>Araneus</taxon>
    </lineage>
</organism>
<gene>
    <name evidence="2" type="ORF">AVEN_241759_1</name>
    <name evidence="1" type="ORF">AVEN_44214_1</name>
</gene>
<dbReference type="EMBL" id="BGPR01017096">
    <property type="protein sequence ID" value="GBN75094.1"/>
    <property type="molecule type" value="Genomic_DNA"/>
</dbReference>
<reference evidence="2 3" key="1">
    <citation type="journal article" date="2019" name="Sci. Rep.">
        <title>Orb-weaving spider Araneus ventricosus genome elucidates the spidroin gene catalogue.</title>
        <authorList>
            <person name="Kono N."/>
            <person name="Nakamura H."/>
            <person name="Ohtoshi R."/>
            <person name="Moran D.A.P."/>
            <person name="Shinohara A."/>
            <person name="Yoshida Y."/>
            <person name="Fujiwara M."/>
            <person name="Mori M."/>
            <person name="Tomita M."/>
            <person name="Arakawa K."/>
        </authorList>
    </citation>
    <scope>NUCLEOTIDE SEQUENCE [LARGE SCALE GENOMIC DNA]</scope>
</reference>
<keyword evidence="3" id="KW-1185">Reference proteome</keyword>
<name>A0A4Y2RH72_ARAVE</name>
<dbReference type="Proteomes" id="UP000499080">
    <property type="component" value="Unassembled WGS sequence"/>
</dbReference>
<comment type="caution">
    <text evidence="2">The sequence shown here is derived from an EMBL/GenBank/DDBJ whole genome shotgun (WGS) entry which is preliminary data.</text>
</comment>
<dbReference type="EMBL" id="BGPR01017090">
    <property type="protein sequence ID" value="GBN75079.1"/>
    <property type="molecule type" value="Genomic_DNA"/>
</dbReference>
<evidence type="ECO:0000313" key="3">
    <source>
        <dbReference type="Proteomes" id="UP000499080"/>
    </source>
</evidence>
<evidence type="ECO:0000313" key="2">
    <source>
        <dbReference type="EMBL" id="GBN75094.1"/>
    </source>
</evidence>
<sequence>MILIKKQEKVLNERKLVAVQNSNAEPPRNRMDLFINFTKEFVILRNNICDKVDDISRRRQTCPMIDTNEIDYHEQSKNSSIRQESVNTEIKPVVNTYASEAQSSSTVPVEGELQVNIPLENDK</sequence>
<evidence type="ECO:0000313" key="1">
    <source>
        <dbReference type="EMBL" id="GBN75079.1"/>
    </source>
</evidence>
<accession>A0A4Y2RH72</accession>
<proteinExistence type="predicted"/>